<protein>
    <recommendedName>
        <fullName evidence="1">Endonuclease/exonuclease/phosphatase domain-containing protein</fullName>
    </recommendedName>
</protein>
<dbReference type="InterPro" id="IPR036691">
    <property type="entry name" value="Endo/exonu/phosph_ase_sf"/>
</dbReference>
<reference evidence="3" key="1">
    <citation type="journal article" date="2008" name="Nat. Genet.">
        <title>The Pristionchus pacificus genome provides a unique perspective on nematode lifestyle and parasitism.</title>
        <authorList>
            <person name="Dieterich C."/>
            <person name="Clifton S.W."/>
            <person name="Schuster L.N."/>
            <person name="Chinwalla A."/>
            <person name="Delehaunty K."/>
            <person name="Dinkelacker I."/>
            <person name="Fulton L."/>
            <person name="Fulton R."/>
            <person name="Godfrey J."/>
            <person name="Minx P."/>
            <person name="Mitreva M."/>
            <person name="Roeseler W."/>
            <person name="Tian H."/>
            <person name="Witte H."/>
            <person name="Yang S.P."/>
            <person name="Wilson R.K."/>
            <person name="Sommer R.J."/>
        </authorList>
    </citation>
    <scope>NUCLEOTIDE SEQUENCE [LARGE SCALE GENOMIC DNA]</scope>
    <source>
        <strain evidence="3">PS312</strain>
    </source>
</reference>
<evidence type="ECO:0000313" key="2">
    <source>
        <dbReference type="EnsemblMetazoa" id="PPA24298.1"/>
    </source>
</evidence>
<dbReference type="OrthoDB" id="5866020at2759"/>
<dbReference type="SUPFAM" id="SSF56219">
    <property type="entry name" value="DNase I-like"/>
    <property type="match status" value="1"/>
</dbReference>
<gene>
    <name evidence="2" type="primary">WBGene00113852</name>
</gene>
<dbReference type="EnsemblMetazoa" id="PPA24298.1">
    <property type="protein sequence ID" value="PPA24298.1"/>
    <property type="gene ID" value="WBGene00113852"/>
</dbReference>
<dbReference type="AlphaFoldDB" id="A0A2A6D1Z7"/>
<reference evidence="2" key="2">
    <citation type="submission" date="2022-06" db="UniProtKB">
        <authorList>
            <consortium name="EnsemblMetazoa"/>
        </authorList>
    </citation>
    <scope>IDENTIFICATION</scope>
    <source>
        <strain evidence="2">PS312</strain>
    </source>
</reference>
<accession>A0A2A6D1Z7</accession>
<proteinExistence type="predicted"/>
<dbReference type="Proteomes" id="UP000005239">
    <property type="component" value="Unassembled WGS sequence"/>
</dbReference>
<dbReference type="PANTHER" id="PTHR47027:SF20">
    <property type="entry name" value="REVERSE TRANSCRIPTASE-LIKE PROTEIN WITH RNA-DIRECTED DNA POLYMERASE DOMAIN"/>
    <property type="match status" value="1"/>
</dbReference>
<sequence length="527" mass="59372">MLTQFTGLANPCATGGPPEPPARTRRGHLISEQTSGHLQTPDLQRTPRHDQDLRICSLNARTLASEASIATLESTLEGLRYDVVCLQETKARTLTERTLRDGARLILGPKVPSKNIGGVGFLVHPRLTSSIMSFSILSPRLASLRLRIGRSSLSLISAYAPTSSAPLEERQGFFEELASLYDSEKSHFYRVIAGDLNLRVGKRRDQDFRTGPFYSEPDGDPDDLLRDFLSMTRTFHANSLESIKADIKAHRLRVLLQAAEAKTSLKKAKASLSKGRSPMDALLDRAGAPILSRSGMEERGPAISLNGTELEETNAYVYLGRELRCDGSMRTELIRRKRAAWAAYGSIREVTSVLNDAKLRASLFDAHVLPALCYAAETWPLSQTTISFIRTAHRALERSLIGTNLHTMRQTMRSSADVRRIPLLTDPVDYIKRAKHRWAGHVLRREDDRWSTRVTQWVPPPLCELTRQPGRPPTRWRDSIEEYARLPFTTVGRSTRSSSNRVPYRHWTTRARDREDWRNCDPRGTAR</sequence>
<dbReference type="GO" id="GO:0003824">
    <property type="term" value="F:catalytic activity"/>
    <property type="evidence" value="ECO:0007669"/>
    <property type="project" value="InterPro"/>
</dbReference>
<dbReference type="Pfam" id="PF03372">
    <property type="entry name" value="Exo_endo_phos"/>
    <property type="match status" value="1"/>
</dbReference>
<dbReference type="Gene3D" id="3.60.10.10">
    <property type="entry name" value="Endonuclease/exonuclease/phosphatase"/>
    <property type="match status" value="1"/>
</dbReference>
<evidence type="ECO:0000313" key="3">
    <source>
        <dbReference type="Proteomes" id="UP000005239"/>
    </source>
</evidence>
<organism evidence="2 3">
    <name type="scientific">Pristionchus pacificus</name>
    <name type="common">Parasitic nematode worm</name>
    <dbReference type="NCBI Taxonomy" id="54126"/>
    <lineage>
        <taxon>Eukaryota</taxon>
        <taxon>Metazoa</taxon>
        <taxon>Ecdysozoa</taxon>
        <taxon>Nematoda</taxon>
        <taxon>Chromadorea</taxon>
        <taxon>Rhabditida</taxon>
        <taxon>Rhabditina</taxon>
        <taxon>Diplogasteromorpha</taxon>
        <taxon>Diplogasteroidea</taxon>
        <taxon>Neodiplogasteridae</taxon>
        <taxon>Pristionchus</taxon>
    </lineage>
</organism>
<accession>A0A8R1UH71</accession>
<keyword evidence="3" id="KW-1185">Reference proteome</keyword>
<dbReference type="PANTHER" id="PTHR47027">
    <property type="entry name" value="REVERSE TRANSCRIPTASE DOMAIN-CONTAINING PROTEIN"/>
    <property type="match status" value="1"/>
</dbReference>
<dbReference type="InterPro" id="IPR005135">
    <property type="entry name" value="Endo/exonuclease/phosphatase"/>
</dbReference>
<feature type="domain" description="Endonuclease/exonuclease/phosphatase" evidence="1">
    <location>
        <begin position="57"/>
        <end position="221"/>
    </location>
</feature>
<evidence type="ECO:0000259" key="1">
    <source>
        <dbReference type="Pfam" id="PF03372"/>
    </source>
</evidence>
<name>A0A2A6D1Z7_PRIPA</name>